<proteinExistence type="inferred from homology"/>
<dbReference type="SUPFAM" id="SSF54523">
    <property type="entry name" value="Pili subunits"/>
    <property type="match status" value="1"/>
</dbReference>
<comment type="similarity">
    <text evidence="1">Belongs to the N-Me-Phe pilin family.</text>
</comment>
<accession>A0A2I7N9Q3</accession>
<evidence type="ECO:0000313" key="3">
    <source>
        <dbReference type="Proteomes" id="UP000236655"/>
    </source>
</evidence>
<dbReference type="Proteomes" id="UP000236655">
    <property type="component" value="Chromosome"/>
</dbReference>
<keyword evidence="3" id="KW-1185">Reference proteome</keyword>
<sequence>MIAVAIIGVLAAIAIPAYQNYIYRAKTSEAISFAQMAVTAVSDYYQTNNTLPVDNPAAALNATGTNITGTNVSAVTVTSGVIAVITSISGLTTQFTLTLSPTLTSSGINWQCYTNSNSYSYVPANCRN</sequence>
<dbReference type="GO" id="GO:0009289">
    <property type="term" value="C:pilus"/>
    <property type="evidence" value="ECO:0007669"/>
    <property type="project" value="InterPro"/>
</dbReference>
<evidence type="ECO:0000256" key="1">
    <source>
        <dbReference type="ARBA" id="ARBA00005233"/>
    </source>
</evidence>
<dbReference type="AlphaFoldDB" id="A0A2I7N9Q3"/>
<dbReference type="Pfam" id="PF00114">
    <property type="entry name" value="Pilin"/>
    <property type="match status" value="1"/>
</dbReference>
<dbReference type="GO" id="GO:0007155">
    <property type="term" value="P:cell adhesion"/>
    <property type="evidence" value="ECO:0007669"/>
    <property type="project" value="InterPro"/>
</dbReference>
<dbReference type="InterPro" id="IPR001082">
    <property type="entry name" value="Pilin"/>
</dbReference>
<reference evidence="3" key="1">
    <citation type="submission" date="2017-11" db="EMBL/GenBank/DDBJ databases">
        <authorList>
            <person name="Chan K.G."/>
            <person name="Lee L.S."/>
        </authorList>
    </citation>
    <scope>NUCLEOTIDE SEQUENCE [LARGE SCALE GENOMIC DNA]</scope>
    <source>
        <strain evidence="3">DSM 100970</strain>
    </source>
</reference>
<evidence type="ECO:0000313" key="2">
    <source>
        <dbReference type="EMBL" id="AUR53171.1"/>
    </source>
</evidence>
<organism evidence="2 3">
    <name type="scientific">Aquella oligotrophica</name>
    <dbReference type="NCBI Taxonomy" id="2067065"/>
    <lineage>
        <taxon>Bacteria</taxon>
        <taxon>Pseudomonadati</taxon>
        <taxon>Pseudomonadota</taxon>
        <taxon>Betaproteobacteria</taxon>
        <taxon>Neisseriales</taxon>
        <taxon>Neisseriaceae</taxon>
        <taxon>Aquella</taxon>
    </lineage>
</organism>
<dbReference type="KEGG" id="nba:CUN60_07555"/>
<dbReference type="Gene3D" id="3.30.700.10">
    <property type="entry name" value="Glycoprotein, Type 4 Pilin"/>
    <property type="match status" value="1"/>
</dbReference>
<dbReference type="InterPro" id="IPR045584">
    <property type="entry name" value="Pilin-like"/>
</dbReference>
<name>A0A2I7N9Q3_9NEIS</name>
<gene>
    <name evidence="2" type="ORF">CUN60_07555</name>
</gene>
<dbReference type="OrthoDB" id="8607132at2"/>
<protein>
    <submittedName>
        <fullName evidence="2">Prepilin-type cleavage/methylation domain-containing protein</fullName>
    </submittedName>
</protein>
<dbReference type="EMBL" id="CP024847">
    <property type="protein sequence ID" value="AUR53171.1"/>
    <property type="molecule type" value="Genomic_DNA"/>
</dbReference>